<dbReference type="InterPro" id="IPR001138">
    <property type="entry name" value="Zn2Cys6_DnaBD"/>
</dbReference>
<evidence type="ECO:0000313" key="9">
    <source>
        <dbReference type="EMBL" id="KAJ3999112.1"/>
    </source>
</evidence>
<evidence type="ECO:0000256" key="6">
    <source>
        <dbReference type="ARBA" id="ARBA00023242"/>
    </source>
</evidence>
<feature type="compositionally biased region" description="Polar residues" evidence="7">
    <location>
        <begin position="135"/>
        <end position="152"/>
    </location>
</feature>
<gene>
    <name evidence="9" type="ORF">F5050DRAFT_1740396</name>
</gene>
<accession>A0ABQ8QKE3</accession>
<evidence type="ECO:0000256" key="1">
    <source>
        <dbReference type="ARBA" id="ARBA00004123"/>
    </source>
</evidence>
<sequence>MNAPKLANLPSLPFDKIRNVTSHLRLAYPVFVFFFPLTTSTIMKRQRENSSSSSGGPSTSTSRPAKRAKSFQACSSCRKHKQRCEILDGIDQKVIRCHRCKVLEVDCSYSEMDRSIFQPARPVVKEEQRGEEPSGWQNNKSDSPSNLSPSANTELFPNRPHLLWDFLDGSLDWTAPLQAIQELMKQTRTSPSASRNYHTPPPPDPSDSLDHALSPDQILHLRAIFEQNYLPWLNFTPIRDIHSPLLDLVYCTIASRHLDDRTRAEVAPRLQFLTAENVARMILQSRRSETLESIQCLLILSLWAPVCGVDEDFRDGRLLVASAVTMAHNMRLNEACQVAARLKSKREKGEEVLDHEMFDAMNKTRLWMALTNVESLLCTGSGRNPLSKRCKGYLTIFPASRFPVDIASGRDLRLKLLAELFDITEAGLSIRLQTLSESDVNHWYDRFVNVLSNLSRVARVLLPLPVVSDFETFYFQMLNILVHTCRLLILYQTFLSAREYFVRTGNDANPRWFQEVRPHGLTILTTWGRETMAVAESILVQVLEMDFRLLGTSPDYVFNMIAFAASYVLGSKFLVLQTLGVELPGSSERLLSKCMERLHQCCYSPDSAARKCAVLISEMLTLWENKLASLCGDKSCSAAREREHSRLPYAPPLYDNTSQNNIQAHQAGTPNSNSSRHSSPQSSYIPETPHYPQQPRGHWGSMMNGDVNWHGPEDFKDAVLASNDFFDDGAAYGAMSNPVYHQLYV</sequence>
<evidence type="ECO:0000256" key="5">
    <source>
        <dbReference type="ARBA" id="ARBA00023163"/>
    </source>
</evidence>
<proteinExistence type="predicted"/>
<feature type="compositionally biased region" description="Basic and acidic residues" evidence="7">
    <location>
        <begin position="123"/>
        <end position="132"/>
    </location>
</feature>
<keyword evidence="6" id="KW-0539">Nucleus</keyword>
<feature type="compositionally biased region" description="Polar residues" evidence="7">
    <location>
        <begin position="185"/>
        <end position="197"/>
    </location>
</feature>
<feature type="compositionally biased region" description="Low complexity" evidence="7">
    <location>
        <begin position="50"/>
        <end position="62"/>
    </location>
</feature>
<reference evidence="9" key="1">
    <citation type="submission" date="2022-08" db="EMBL/GenBank/DDBJ databases">
        <authorList>
            <consortium name="DOE Joint Genome Institute"/>
            <person name="Min B."/>
            <person name="Riley R."/>
            <person name="Sierra-Patev S."/>
            <person name="Naranjo-Ortiz M."/>
            <person name="Looney B."/>
            <person name="Konkel Z."/>
            <person name="Slot J.C."/>
            <person name="Sakamoto Y."/>
            <person name="Steenwyk J.L."/>
            <person name="Rokas A."/>
            <person name="Carro J."/>
            <person name="Camarero S."/>
            <person name="Ferreira P."/>
            <person name="Molpeceres G."/>
            <person name="Ruiz-Duenas F.J."/>
            <person name="Serrano A."/>
            <person name="Henrissat B."/>
            <person name="Drula E."/>
            <person name="Hughes K.W."/>
            <person name="Mata J.L."/>
            <person name="Ishikawa N.K."/>
            <person name="Vargas-Isla R."/>
            <person name="Ushijima S."/>
            <person name="Smith C.A."/>
            <person name="Ahrendt S."/>
            <person name="Andreopoulos W."/>
            <person name="He G."/>
            <person name="Labutti K."/>
            <person name="Lipzen A."/>
            <person name="Ng V."/>
            <person name="Sandor L."/>
            <person name="Barry K."/>
            <person name="Martinez A.T."/>
            <person name="Xiao Y."/>
            <person name="Gibbons J.G."/>
            <person name="Terashima K."/>
            <person name="Hibbett D.S."/>
            <person name="Grigoriev I.V."/>
        </authorList>
    </citation>
    <scope>NUCLEOTIDE SEQUENCE</scope>
    <source>
        <strain evidence="9">TFB10827</strain>
    </source>
</reference>
<dbReference type="InterPro" id="IPR051089">
    <property type="entry name" value="prtT"/>
</dbReference>
<dbReference type="InterPro" id="IPR007219">
    <property type="entry name" value="XnlR_reg_dom"/>
</dbReference>
<dbReference type="EMBL" id="MU790545">
    <property type="protein sequence ID" value="KAJ3999112.1"/>
    <property type="molecule type" value="Genomic_DNA"/>
</dbReference>
<name>A0ABQ8QKE3_9AGAR</name>
<evidence type="ECO:0000256" key="2">
    <source>
        <dbReference type="ARBA" id="ARBA00022723"/>
    </source>
</evidence>
<feature type="domain" description="Zn(2)-C6 fungal-type" evidence="8">
    <location>
        <begin position="73"/>
        <end position="109"/>
    </location>
</feature>
<comment type="subcellular location">
    <subcellularLocation>
        <location evidence="1">Nucleus</location>
    </subcellularLocation>
</comment>
<evidence type="ECO:0000256" key="7">
    <source>
        <dbReference type="SAM" id="MobiDB-lite"/>
    </source>
</evidence>
<evidence type="ECO:0000256" key="4">
    <source>
        <dbReference type="ARBA" id="ARBA00023125"/>
    </source>
</evidence>
<feature type="region of interest" description="Disordered" evidence="7">
    <location>
        <begin position="185"/>
        <end position="212"/>
    </location>
</feature>
<feature type="region of interest" description="Disordered" evidence="7">
    <location>
        <begin position="120"/>
        <end position="152"/>
    </location>
</feature>
<dbReference type="PANTHER" id="PTHR31845">
    <property type="entry name" value="FINGER DOMAIN PROTEIN, PUTATIVE-RELATED"/>
    <property type="match status" value="1"/>
</dbReference>
<dbReference type="InterPro" id="IPR036864">
    <property type="entry name" value="Zn2-C6_fun-type_DNA-bd_sf"/>
</dbReference>
<feature type="region of interest" description="Disordered" evidence="7">
    <location>
        <begin position="663"/>
        <end position="705"/>
    </location>
</feature>
<organism evidence="9 10">
    <name type="scientific">Lentinula boryana</name>
    <dbReference type="NCBI Taxonomy" id="40481"/>
    <lineage>
        <taxon>Eukaryota</taxon>
        <taxon>Fungi</taxon>
        <taxon>Dikarya</taxon>
        <taxon>Basidiomycota</taxon>
        <taxon>Agaricomycotina</taxon>
        <taxon>Agaricomycetes</taxon>
        <taxon>Agaricomycetidae</taxon>
        <taxon>Agaricales</taxon>
        <taxon>Marasmiineae</taxon>
        <taxon>Omphalotaceae</taxon>
        <taxon>Lentinula</taxon>
    </lineage>
</organism>
<protein>
    <recommendedName>
        <fullName evidence="8">Zn(2)-C6 fungal-type domain-containing protein</fullName>
    </recommendedName>
</protein>
<dbReference type="PANTHER" id="PTHR31845:SF17">
    <property type="entry name" value="ZN(II)2CYS6 TRANSCRIPTION FACTOR (EUROFUNG)"/>
    <property type="match status" value="1"/>
</dbReference>
<comment type="caution">
    <text evidence="9">The sequence shown here is derived from an EMBL/GenBank/DDBJ whole genome shotgun (WGS) entry which is preliminary data.</text>
</comment>
<dbReference type="CDD" id="cd12148">
    <property type="entry name" value="fungal_TF_MHR"/>
    <property type="match status" value="1"/>
</dbReference>
<evidence type="ECO:0000256" key="3">
    <source>
        <dbReference type="ARBA" id="ARBA00023015"/>
    </source>
</evidence>
<dbReference type="Proteomes" id="UP001163828">
    <property type="component" value="Unassembled WGS sequence"/>
</dbReference>
<keyword evidence="2" id="KW-0479">Metal-binding</keyword>
<dbReference type="SUPFAM" id="SSF57701">
    <property type="entry name" value="Zn2/Cys6 DNA-binding domain"/>
    <property type="match status" value="1"/>
</dbReference>
<dbReference type="Gene3D" id="4.10.240.10">
    <property type="entry name" value="Zn(2)-C6 fungal-type DNA-binding domain"/>
    <property type="match status" value="1"/>
</dbReference>
<dbReference type="CDD" id="cd00067">
    <property type="entry name" value="GAL4"/>
    <property type="match status" value="1"/>
</dbReference>
<feature type="region of interest" description="Disordered" evidence="7">
    <location>
        <begin position="45"/>
        <end position="67"/>
    </location>
</feature>
<keyword evidence="4" id="KW-0238">DNA-binding</keyword>
<evidence type="ECO:0000259" key="8">
    <source>
        <dbReference type="PROSITE" id="PS50048"/>
    </source>
</evidence>
<dbReference type="PROSITE" id="PS50048">
    <property type="entry name" value="ZN2_CY6_FUNGAL_2"/>
    <property type="match status" value="1"/>
</dbReference>
<evidence type="ECO:0000313" key="10">
    <source>
        <dbReference type="Proteomes" id="UP001163828"/>
    </source>
</evidence>
<keyword evidence="10" id="KW-1185">Reference proteome</keyword>
<keyword evidence="5" id="KW-0804">Transcription</keyword>
<dbReference type="PROSITE" id="PS00463">
    <property type="entry name" value="ZN2_CY6_FUNGAL_1"/>
    <property type="match status" value="1"/>
</dbReference>
<dbReference type="Pfam" id="PF04082">
    <property type="entry name" value="Fungal_trans"/>
    <property type="match status" value="1"/>
</dbReference>
<feature type="compositionally biased region" description="Low complexity" evidence="7">
    <location>
        <begin position="672"/>
        <end position="683"/>
    </location>
</feature>
<keyword evidence="3" id="KW-0805">Transcription regulation</keyword>